<dbReference type="CDD" id="cd04590">
    <property type="entry name" value="CBS_pair_CorC_HlyC_assoc"/>
    <property type="match status" value="1"/>
</dbReference>
<evidence type="ECO:0000256" key="9">
    <source>
        <dbReference type="PROSITE-ProRule" id="PRU01193"/>
    </source>
</evidence>
<dbReference type="PANTHER" id="PTHR22777">
    <property type="entry name" value="HEMOLYSIN-RELATED"/>
    <property type="match status" value="1"/>
</dbReference>
<evidence type="ECO:0000259" key="12">
    <source>
        <dbReference type="PROSITE" id="PS51846"/>
    </source>
</evidence>
<evidence type="ECO:0000256" key="10">
    <source>
        <dbReference type="SAM" id="Phobius"/>
    </source>
</evidence>
<evidence type="ECO:0000256" key="4">
    <source>
        <dbReference type="ARBA" id="ARBA00022737"/>
    </source>
</evidence>
<keyword evidence="7 9" id="KW-0472">Membrane</keyword>
<dbReference type="InterPro" id="IPR036318">
    <property type="entry name" value="FAD-bd_PCMH-like_sf"/>
</dbReference>
<evidence type="ECO:0000256" key="8">
    <source>
        <dbReference type="PROSITE-ProRule" id="PRU00703"/>
    </source>
</evidence>
<sequence length="421" mass="47463">MSDIPLNLVFVLFILLILSAFFSSIETAYSSANKLRLKSYADENRPGGAKALFISQNFDHALSTILIGNNLVNIAAATISAQVATELFGGNTGLLISTIVMTILILIFGEVLPKSFAKENAESLALKVSAILLFLMKLFTPLTWLLVQLKQVMAKFVSKTEVSPSVTEEELKEMFSISQAEGVIEPNEKELLHNTLDFNDIKVVEVLTPRTDLVAIDINMSIEEIIAILVRERFSRLPVFEKSVDNIIGILSERDFLTELVTKKETDIRKLIRKPLFVVETLGIATLLPMLQKNRVHMAVVIDEFGGTSGIVTLEDILEELVGEIWDEHDEKINETNRLGPNEYEFYGDYPLDDFARMVQVELPDSRNHTLGGWLTEEFHYVPKVNEELVYDGIKLIVTEAEDRRIIKVRVISRMEEFLTN</sequence>
<keyword evidence="14" id="KW-1185">Reference proteome</keyword>
<feature type="transmembrane region" description="Helical" evidence="10">
    <location>
        <begin position="94"/>
        <end position="112"/>
    </location>
</feature>
<evidence type="ECO:0000256" key="3">
    <source>
        <dbReference type="ARBA" id="ARBA00022692"/>
    </source>
</evidence>
<dbReference type="Gene3D" id="3.30.465.10">
    <property type="match status" value="1"/>
</dbReference>
<feature type="transmembrane region" description="Helical" evidence="10">
    <location>
        <begin position="124"/>
        <end position="147"/>
    </location>
</feature>
<dbReference type="PROSITE" id="PS51846">
    <property type="entry name" value="CNNM"/>
    <property type="match status" value="1"/>
</dbReference>
<dbReference type="Pfam" id="PF03471">
    <property type="entry name" value="CorC_HlyC"/>
    <property type="match status" value="1"/>
</dbReference>
<comment type="similarity">
    <text evidence="2">Belongs to the UPF0053 family.</text>
</comment>
<comment type="subcellular location">
    <subcellularLocation>
        <location evidence="1">Membrane</location>
        <topology evidence="1">Multi-pass membrane protein</topology>
    </subcellularLocation>
</comment>
<reference evidence="13 14" key="1">
    <citation type="submission" date="2024-09" db="EMBL/GenBank/DDBJ databases">
        <authorList>
            <person name="Sun Q."/>
            <person name="Mori K."/>
        </authorList>
    </citation>
    <scope>NUCLEOTIDE SEQUENCE [LARGE SCALE GENOMIC DNA]</scope>
    <source>
        <strain evidence="13 14">NCAIM B.02610</strain>
    </source>
</reference>
<dbReference type="Pfam" id="PF00571">
    <property type="entry name" value="CBS"/>
    <property type="match status" value="2"/>
</dbReference>
<feature type="domain" description="CBS" evidence="11">
    <location>
        <begin position="207"/>
        <end position="268"/>
    </location>
</feature>
<keyword evidence="3 9" id="KW-0812">Transmembrane</keyword>
<dbReference type="InterPro" id="IPR002550">
    <property type="entry name" value="CNNM"/>
</dbReference>
<feature type="domain" description="CBS" evidence="11">
    <location>
        <begin position="271"/>
        <end position="331"/>
    </location>
</feature>
<dbReference type="SUPFAM" id="SSF56176">
    <property type="entry name" value="FAD-binding/transporter-associated domain-like"/>
    <property type="match status" value="1"/>
</dbReference>
<keyword evidence="5 9" id="KW-1133">Transmembrane helix</keyword>
<dbReference type="SUPFAM" id="SSF54631">
    <property type="entry name" value="CBS-domain pair"/>
    <property type="match status" value="1"/>
</dbReference>
<keyword evidence="4" id="KW-0677">Repeat</keyword>
<proteinExistence type="inferred from homology"/>
<dbReference type="InterPro" id="IPR005170">
    <property type="entry name" value="Transptr-assoc_dom"/>
</dbReference>
<evidence type="ECO:0000256" key="1">
    <source>
        <dbReference type="ARBA" id="ARBA00004141"/>
    </source>
</evidence>
<dbReference type="SMART" id="SM01091">
    <property type="entry name" value="CorC_HlyC"/>
    <property type="match status" value="1"/>
</dbReference>
<dbReference type="PANTHER" id="PTHR22777:SF17">
    <property type="entry name" value="UPF0053 PROTEIN SLL0260"/>
    <property type="match status" value="1"/>
</dbReference>
<keyword evidence="6 8" id="KW-0129">CBS domain</keyword>
<evidence type="ECO:0000313" key="14">
    <source>
        <dbReference type="Proteomes" id="UP001589838"/>
    </source>
</evidence>
<protein>
    <submittedName>
        <fullName evidence="13">Hemolysin family protein</fullName>
    </submittedName>
</protein>
<dbReference type="RefSeq" id="WP_335963360.1">
    <property type="nucleotide sequence ID" value="NZ_JAXBLX010000048.1"/>
</dbReference>
<dbReference type="Proteomes" id="UP001589838">
    <property type="component" value="Unassembled WGS sequence"/>
</dbReference>
<evidence type="ECO:0000256" key="2">
    <source>
        <dbReference type="ARBA" id="ARBA00006337"/>
    </source>
</evidence>
<dbReference type="InterPro" id="IPR046342">
    <property type="entry name" value="CBS_dom_sf"/>
</dbReference>
<accession>A0ABV6KGU6</accession>
<evidence type="ECO:0000256" key="7">
    <source>
        <dbReference type="ARBA" id="ARBA00023136"/>
    </source>
</evidence>
<comment type="caution">
    <text evidence="13">The sequence shown here is derived from an EMBL/GenBank/DDBJ whole genome shotgun (WGS) entry which is preliminary data.</text>
</comment>
<dbReference type="Pfam" id="PF01595">
    <property type="entry name" value="CNNM"/>
    <property type="match status" value="1"/>
</dbReference>
<name>A0ABV6KGU6_9BACI</name>
<dbReference type="SMART" id="SM00116">
    <property type="entry name" value="CBS"/>
    <property type="match status" value="2"/>
</dbReference>
<gene>
    <name evidence="13" type="ORF">ACFFHM_19135</name>
</gene>
<dbReference type="InterPro" id="IPR044751">
    <property type="entry name" value="Ion_transp-like_CBS"/>
</dbReference>
<evidence type="ECO:0000259" key="11">
    <source>
        <dbReference type="PROSITE" id="PS51371"/>
    </source>
</evidence>
<dbReference type="InterPro" id="IPR000644">
    <property type="entry name" value="CBS_dom"/>
</dbReference>
<dbReference type="Gene3D" id="3.10.580.10">
    <property type="entry name" value="CBS-domain"/>
    <property type="match status" value="1"/>
</dbReference>
<evidence type="ECO:0000256" key="5">
    <source>
        <dbReference type="ARBA" id="ARBA00022989"/>
    </source>
</evidence>
<feature type="domain" description="CNNM transmembrane" evidence="12">
    <location>
        <begin position="1"/>
        <end position="188"/>
    </location>
</feature>
<evidence type="ECO:0000256" key="6">
    <source>
        <dbReference type="ARBA" id="ARBA00023122"/>
    </source>
</evidence>
<evidence type="ECO:0000313" key="13">
    <source>
        <dbReference type="EMBL" id="MFC0472536.1"/>
    </source>
</evidence>
<dbReference type="EMBL" id="JBHLUX010000080">
    <property type="protein sequence ID" value="MFC0472536.1"/>
    <property type="molecule type" value="Genomic_DNA"/>
</dbReference>
<dbReference type="InterPro" id="IPR016169">
    <property type="entry name" value="FAD-bd_PCMH_sub2"/>
</dbReference>
<organism evidence="13 14">
    <name type="scientific">Halalkalibacter kiskunsagensis</name>
    <dbReference type="NCBI Taxonomy" id="1548599"/>
    <lineage>
        <taxon>Bacteria</taxon>
        <taxon>Bacillati</taxon>
        <taxon>Bacillota</taxon>
        <taxon>Bacilli</taxon>
        <taxon>Bacillales</taxon>
        <taxon>Bacillaceae</taxon>
        <taxon>Halalkalibacter</taxon>
    </lineage>
</organism>
<dbReference type="PROSITE" id="PS51371">
    <property type="entry name" value="CBS"/>
    <property type="match status" value="2"/>
</dbReference>